<keyword evidence="6" id="KW-1185">Reference proteome</keyword>
<dbReference type="GO" id="GO:0006355">
    <property type="term" value="P:regulation of DNA-templated transcription"/>
    <property type="evidence" value="ECO:0007669"/>
    <property type="project" value="InterPro"/>
</dbReference>
<dbReference type="PANTHER" id="PTHR43214">
    <property type="entry name" value="TWO-COMPONENT RESPONSE REGULATOR"/>
    <property type="match status" value="1"/>
</dbReference>
<reference evidence="5" key="1">
    <citation type="journal article" date="2014" name="Int. J. Syst. Evol. Microbiol.">
        <title>Complete genome sequence of Corynebacterium casei LMG S-19264T (=DSM 44701T), isolated from a smear-ripened cheese.</title>
        <authorList>
            <consortium name="US DOE Joint Genome Institute (JGI-PGF)"/>
            <person name="Walter F."/>
            <person name="Albersmeier A."/>
            <person name="Kalinowski J."/>
            <person name="Ruckert C."/>
        </authorList>
    </citation>
    <scope>NUCLEOTIDE SEQUENCE</scope>
    <source>
        <strain evidence="5">CGMCC 4.7403</strain>
    </source>
</reference>
<gene>
    <name evidence="5" type="ORF">GCM10017771_20710</name>
</gene>
<keyword evidence="2" id="KW-0238">DNA-binding</keyword>
<proteinExistence type="predicted"/>
<protein>
    <submittedName>
        <fullName evidence="5">Helix-turn-helix transcriptional regulator</fullName>
    </submittedName>
</protein>
<sequence length="354" mass="37872">MLRNFGRAGRLLEQEAPAHTAGEVPLRDRTVLAVLRAQLALTTGDVESAFALTVEGLAAAERDGLRQCHSPGQALLATAALRKVDIAAAMTHVTRIGEDAMLGRSLYVPGQCAWVTALAYRATHDIEGALRLTRELVEPGPVSRELLLAQPGAAPWLARFALGVGEPALAHRALTTVVTLAARNPFFPTVTAAALHTRGVVEAGVDDLRRAADAHADPWARASALEDIGTLLAASRTQRAHAADVLGEAGAAYLASGSLYDYMRTTSRIRELGGINGTNPAPPVREEQHPEFSQLTRSEQAVAKLVAQGMTNVQVARVLSLSRHTVAFHLRKIFRKLDVSSRVELAHMWGNRGA</sequence>
<evidence type="ECO:0000313" key="5">
    <source>
        <dbReference type="EMBL" id="GHH85877.1"/>
    </source>
</evidence>
<evidence type="ECO:0000256" key="3">
    <source>
        <dbReference type="ARBA" id="ARBA00023163"/>
    </source>
</evidence>
<comment type="caution">
    <text evidence="5">The sequence shown here is derived from an EMBL/GenBank/DDBJ whole genome shotgun (WGS) entry which is preliminary data.</text>
</comment>
<dbReference type="PANTHER" id="PTHR43214:SF41">
    <property type="entry name" value="NITRATE_NITRITE RESPONSE REGULATOR PROTEIN NARP"/>
    <property type="match status" value="1"/>
</dbReference>
<evidence type="ECO:0000256" key="2">
    <source>
        <dbReference type="ARBA" id="ARBA00023125"/>
    </source>
</evidence>
<dbReference type="PROSITE" id="PS50043">
    <property type="entry name" value="HTH_LUXR_2"/>
    <property type="match status" value="1"/>
</dbReference>
<feature type="domain" description="HTH luxR-type" evidence="4">
    <location>
        <begin position="288"/>
        <end position="353"/>
    </location>
</feature>
<reference evidence="5" key="2">
    <citation type="submission" date="2020-09" db="EMBL/GenBank/DDBJ databases">
        <authorList>
            <person name="Sun Q."/>
            <person name="Zhou Y."/>
        </authorList>
    </citation>
    <scope>NUCLEOTIDE SEQUENCE</scope>
    <source>
        <strain evidence="5">CGMCC 4.7403</strain>
    </source>
</reference>
<dbReference type="EMBL" id="BNAT01000005">
    <property type="protein sequence ID" value="GHH85877.1"/>
    <property type="molecule type" value="Genomic_DNA"/>
</dbReference>
<accession>A0A919GJY5</accession>
<dbReference type="InterPro" id="IPR016032">
    <property type="entry name" value="Sig_transdc_resp-reg_C-effctor"/>
</dbReference>
<dbReference type="PRINTS" id="PR00038">
    <property type="entry name" value="HTHLUXR"/>
</dbReference>
<dbReference type="AlphaFoldDB" id="A0A919GJY5"/>
<evidence type="ECO:0000313" key="6">
    <source>
        <dbReference type="Proteomes" id="UP000603227"/>
    </source>
</evidence>
<dbReference type="InterPro" id="IPR000792">
    <property type="entry name" value="Tscrpt_reg_LuxR_C"/>
</dbReference>
<dbReference type="GO" id="GO:0003677">
    <property type="term" value="F:DNA binding"/>
    <property type="evidence" value="ECO:0007669"/>
    <property type="project" value="UniProtKB-KW"/>
</dbReference>
<evidence type="ECO:0000256" key="1">
    <source>
        <dbReference type="ARBA" id="ARBA00023015"/>
    </source>
</evidence>
<evidence type="ECO:0000259" key="4">
    <source>
        <dbReference type="PROSITE" id="PS50043"/>
    </source>
</evidence>
<dbReference type="SUPFAM" id="SSF46894">
    <property type="entry name" value="C-terminal effector domain of the bipartite response regulators"/>
    <property type="match status" value="1"/>
</dbReference>
<organism evidence="5 6">
    <name type="scientific">Streptomyces capitiformicae</name>
    <dbReference type="NCBI Taxonomy" id="2014920"/>
    <lineage>
        <taxon>Bacteria</taxon>
        <taxon>Bacillati</taxon>
        <taxon>Actinomycetota</taxon>
        <taxon>Actinomycetes</taxon>
        <taxon>Kitasatosporales</taxon>
        <taxon>Streptomycetaceae</taxon>
        <taxon>Streptomyces</taxon>
    </lineage>
</organism>
<dbReference type="Pfam" id="PF00196">
    <property type="entry name" value="GerE"/>
    <property type="match status" value="1"/>
</dbReference>
<dbReference type="InterPro" id="IPR039420">
    <property type="entry name" value="WalR-like"/>
</dbReference>
<dbReference type="RefSeq" id="WP_189782116.1">
    <property type="nucleotide sequence ID" value="NZ_BNAT01000005.1"/>
</dbReference>
<name>A0A919GJY5_9ACTN</name>
<dbReference type="InterPro" id="IPR036388">
    <property type="entry name" value="WH-like_DNA-bd_sf"/>
</dbReference>
<dbReference type="Proteomes" id="UP000603227">
    <property type="component" value="Unassembled WGS sequence"/>
</dbReference>
<dbReference type="CDD" id="cd06170">
    <property type="entry name" value="LuxR_C_like"/>
    <property type="match status" value="1"/>
</dbReference>
<dbReference type="Gene3D" id="1.10.10.10">
    <property type="entry name" value="Winged helix-like DNA-binding domain superfamily/Winged helix DNA-binding domain"/>
    <property type="match status" value="1"/>
</dbReference>
<dbReference type="SMART" id="SM00421">
    <property type="entry name" value="HTH_LUXR"/>
    <property type="match status" value="1"/>
</dbReference>
<keyword evidence="3" id="KW-0804">Transcription</keyword>
<keyword evidence="1" id="KW-0805">Transcription regulation</keyword>